<sequence>MFSSLFLIVTCGCIVEHAFGHVALTYPPARQYDLDFLDNSRTKPPCGMPKAGKMTFINYNIRLGKPKPKKSSESQKHELEAKEEEEYFGTYFDNADAECKYDDSDLDWSHLAIEEE</sequence>
<feature type="signal peptide" evidence="1">
    <location>
        <begin position="1"/>
        <end position="20"/>
    </location>
</feature>
<feature type="chain" id="PRO_5042856258" description="Secreted protein" evidence="1">
    <location>
        <begin position="21"/>
        <end position="116"/>
    </location>
</feature>
<proteinExistence type="predicted"/>
<name>A0AAN9YB40_9HEMI</name>
<keyword evidence="1" id="KW-0732">Signal</keyword>
<comment type="caution">
    <text evidence="2">The sequence shown here is derived from an EMBL/GenBank/DDBJ whole genome shotgun (WGS) entry which is preliminary data.</text>
</comment>
<accession>A0AAN9YB40</accession>
<gene>
    <name evidence="2" type="ORF">V9T40_005853</name>
</gene>
<dbReference type="EMBL" id="JBBCAQ010000003">
    <property type="protein sequence ID" value="KAK7604667.1"/>
    <property type="molecule type" value="Genomic_DNA"/>
</dbReference>
<protein>
    <recommendedName>
        <fullName evidence="4">Secreted protein</fullName>
    </recommendedName>
</protein>
<evidence type="ECO:0000256" key="1">
    <source>
        <dbReference type="SAM" id="SignalP"/>
    </source>
</evidence>
<keyword evidence="3" id="KW-1185">Reference proteome</keyword>
<organism evidence="2 3">
    <name type="scientific">Parthenolecanium corni</name>
    <dbReference type="NCBI Taxonomy" id="536013"/>
    <lineage>
        <taxon>Eukaryota</taxon>
        <taxon>Metazoa</taxon>
        <taxon>Ecdysozoa</taxon>
        <taxon>Arthropoda</taxon>
        <taxon>Hexapoda</taxon>
        <taxon>Insecta</taxon>
        <taxon>Pterygota</taxon>
        <taxon>Neoptera</taxon>
        <taxon>Paraneoptera</taxon>
        <taxon>Hemiptera</taxon>
        <taxon>Sternorrhyncha</taxon>
        <taxon>Coccoidea</taxon>
        <taxon>Coccidae</taxon>
        <taxon>Parthenolecanium</taxon>
    </lineage>
</organism>
<evidence type="ECO:0008006" key="4">
    <source>
        <dbReference type="Google" id="ProtNLM"/>
    </source>
</evidence>
<evidence type="ECO:0000313" key="3">
    <source>
        <dbReference type="Proteomes" id="UP001367676"/>
    </source>
</evidence>
<dbReference type="PANTHER" id="PTHR46901:SF2">
    <property type="entry name" value="GH04942P"/>
    <property type="match status" value="1"/>
</dbReference>
<dbReference type="AlphaFoldDB" id="A0AAN9YB40"/>
<evidence type="ECO:0000313" key="2">
    <source>
        <dbReference type="EMBL" id="KAK7604667.1"/>
    </source>
</evidence>
<reference evidence="2 3" key="1">
    <citation type="submission" date="2024-03" db="EMBL/GenBank/DDBJ databases">
        <title>Adaptation during the transition from Ophiocordyceps entomopathogen to insect associate is accompanied by gene loss and intensified selection.</title>
        <authorList>
            <person name="Ward C.M."/>
            <person name="Onetto C.A."/>
            <person name="Borneman A.R."/>
        </authorList>
    </citation>
    <scope>NUCLEOTIDE SEQUENCE [LARGE SCALE GENOMIC DNA]</scope>
    <source>
        <strain evidence="2">AWRI1</strain>
        <tissue evidence="2">Single Adult Female</tissue>
    </source>
</reference>
<dbReference type="PANTHER" id="PTHR46901">
    <property type="entry name" value="GH04942P"/>
    <property type="match status" value="1"/>
</dbReference>
<dbReference type="Proteomes" id="UP001367676">
    <property type="component" value="Unassembled WGS sequence"/>
</dbReference>